<proteinExistence type="predicted"/>
<dbReference type="SUPFAM" id="SSF52540">
    <property type="entry name" value="P-loop containing nucleoside triphosphate hydrolases"/>
    <property type="match status" value="1"/>
</dbReference>
<dbReference type="PANTHER" id="PTHR14025">
    <property type="entry name" value="FANCONI ANEMIA GROUP M FANCM FAMILY MEMBER"/>
    <property type="match status" value="1"/>
</dbReference>
<dbReference type="PANTHER" id="PTHR14025:SF20">
    <property type="entry name" value="FANCONI ANEMIA GROUP M PROTEIN"/>
    <property type="match status" value="1"/>
</dbReference>
<dbReference type="GO" id="GO:0004386">
    <property type="term" value="F:helicase activity"/>
    <property type="evidence" value="ECO:0007669"/>
    <property type="project" value="UniProtKB-KW"/>
</dbReference>
<dbReference type="EMBL" id="KF900323">
    <property type="protein sequence ID" value="AIE90922.1"/>
    <property type="molecule type" value="Genomic_DNA"/>
</dbReference>
<gene>
    <name evidence="8" type="primary">FANCM</name>
</gene>
<keyword evidence="1" id="KW-0547">Nucleotide-binding</keyword>
<evidence type="ECO:0000256" key="2">
    <source>
        <dbReference type="ARBA" id="ARBA00022801"/>
    </source>
</evidence>
<protein>
    <submittedName>
        <fullName evidence="8">Hef nuclease (FANCM)</fullName>
    </submittedName>
</protein>
<dbReference type="PROSITE" id="PS51194">
    <property type="entry name" value="HELICASE_CTER"/>
    <property type="match status" value="1"/>
</dbReference>
<dbReference type="Pfam" id="PF00271">
    <property type="entry name" value="Helicase_C"/>
    <property type="match status" value="1"/>
</dbReference>
<accession>A0A075FMI5</accession>
<evidence type="ECO:0000313" key="8">
    <source>
        <dbReference type="EMBL" id="AIE90922.1"/>
    </source>
</evidence>
<dbReference type="GO" id="GO:0005524">
    <property type="term" value="F:ATP binding"/>
    <property type="evidence" value="ECO:0007669"/>
    <property type="project" value="UniProtKB-KW"/>
</dbReference>
<organism evidence="8">
    <name type="scientific">uncultured marine group II/III euryarchaeote AD1000_09_E08</name>
    <dbReference type="NCBI Taxonomy" id="1457711"/>
    <lineage>
        <taxon>Archaea</taxon>
        <taxon>Methanobacteriati</taxon>
        <taxon>Methanobacteriota</taxon>
        <taxon>environmental samples</taxon>
    </lineage>
</organism>
<keyword evidence="2" id="KW-0378">Hydrolase</keyword>
<dbReference type="GO" id="GO:0016787">
    <property type="term" value="F:hydrolase activity"/>
    <property type="evidence" value="ECO:0007669"/>
    <property type="project" value="UniProtKB-KW"/>
</dbReference>
<dbReference type="CDD" id="cd12089">
    <property type="entry name" value="Hef_ID"/>
    <property type="match status" value="1"/>
</dbReference>
<dbReference type="InterPro" id="IPR001650">
    <property type="entry name" value="Helicase_C-like"/>
</dbReference>
<dbReference type="Pfam" id="PF21210">
    <property type="entry name" value="RNA_helicase_helical"/>
    <property type="match status" value="1"/>
</dbReference>
<reference evidence="8" key="1">
    <citation type="journal article" date="2014" name="Genome Biol. Evol.">
        <title>Pangenome evidence for extensive interdomain horizontal transfer affecting lineage core and shell genes in uncultured planktonic thaumarchaeota and euryarchaeota.</title>
        <authorList>
            <person name="Deschamps P."/>
            <person name="Zivanovic Y."/>
            <person name="Moreira D."/>
            <person name="Rodriguez-Valera F."/>
            <person name="Lopez-Garcia P."/>
        </authorList>
    </citation>
    <scope>NUCLEOTIDE SEQUENCE</scope>
</reference>
<evidence type="ECO:0000256" key="1">
    <source>
        <dbReference type="ARBA" id="ARBA00022741"/>
    </source>
</evidence>
<evidence type="ECO:0000256" key="4">
    <source>
        <dbReference type="ARBA" id="ARBA00022840"/>
    </source>
</evidence>
<dbReference type="InterPro" id="IPR014001">
    <property type="entry name" value="Helicase_ATP-bd"/>
</dbReference>
<dbReference type="GO" id="GO:0003676">
    <property type="term" value="F:nucleic acid binding"/>
    <property type="evidence" value="ECO:0007669"/>
    <property type="project" value="InterPro"/>
</dbReference>
<keyword evidence="4" id="KW-0067">ATP-binding</keyword>
<dbReference type="Gene3D" id="1.20.1320.20">
    <property type="entry name" value="hef helicase domain"/>
    <property type="match status" value="1"/>
</dbReference>
<feature type="domain" description="Helicase C-terminal" evidence="7">
    <location>
        <begin position="353"/>
        <end position="515"/>
    </location>
</feature>
<dbReference type="PROSITE" id="PS51192">
    <property type="entry name" value="HELICASE_ATP_BIND_1"/>
    <property type="match status" value="1"/>
</dbReference>
<keyword evidence="3" id="KW-0347">Helicase</keyword>
<dbReference type="InterPro" id="IPR027417">
    <property type="entry name" value="P-loop_NTPase"/>
</dbReference>
<feature type="domain" description="Helicase ATP-binding" evidence="6">
    <location>
        <begin position="24"/>
        <end position="192"/>
    </location>
</feature>
<sequence>MGPFVSHPRLSPEAVEARAYQLQAMDEALSGSMLLVLPTAAGKTAVAWMAIAERLETTTGWVLMIAPTVALVNQHSVGTTPVLVGGSEVNPISISGQQPVAKRPDLWSSSRLVFATPQVVRNDVLRGTLSLAECSLLVVDEAHHCTGNHAMAQVAELYISQSEDPLILATTASPGSKTNQVEEVCTRLGIQRIHLRAPNDPMMAEHLAGLEVTETKVEVPDQIRELAEPFRVWQTGIVDREKRLGRYVMPGMISHAGLSNAMERAQASISRGESSAYRSASQIATAMRLHHLINHLLCQGIAASREFLDRMAREDGKGRSARDFLRDPRVRGLVGRLAEMGEVHSKVGAVRRLVRQRLRRDAESRVIVFATYRDTVNALEQALTGLEGARPVQFIGQSSRGGRGGLSPKQQIERLGAFRSGSANVLVATSVGEEGLDIPSADLVIFYEPVSSEIRTIQRRGRTGRRREGEVVVLIAEGTRDEGARAAAIRKEEFMHKAVRRVGRKLARGPHTDLSNLGRFEVVRDDWSVPAAEFVLEVRERHRARLAQSDDTVASEQVGQAAATLPPENFRPTGQAGLEQFAVAADEQKAPSE</sequence>
<feature type="compositionally biased region" description="Polar residues" evidence="5">
    <location>
        <begin position="549"/>
        <end position="558"/>
    </location>
</feature>
<dbReference type="Gene3D" id="3.40.50.300">
    <property type="entry name" value="P-loop containing nucleotide triphosphate hydrolases"/>
    <property type="match status" value="2"/>
</dbReference>
<dbReference type="SMART" id="SM00487">
    <property type="entry name" value="DEXDc"/>
    <property type="match status" value="1"/>
</dbReference>
<dbReference type="SMART" id="SM00490">
    <property type="entry name" value="HELICc"/>
    <property type="match status" value="1"/>
</dbReference>
<name>A0A075FMI5_9EURY</name>
<dbReference type="Pfam" id="PF00270">
    <property type="entry name" value="DEAD"/>
    <property type="match status" value="1"/>
</dbReference>
<dbReference type="GO" id="GO:0140097">
    <property type="term" value="F:catalytic activity, acting on DNA"/>
    <property type="evidence" value="ECO:0007669"/>
    <property type="project" value="UniProtKB-ARBA"/>
</dbReference>
<dbReference type="InterPro" id="IPR011545">
    <property type="entry name" value="DEAD/DEAH_box_helicase_dom"/>
</dbReference>
<evidence type="ECO:0000256" key="3">
    <source>
        <dbReference type="ARBA" id="ARBA00022806"/>
    </source>
</evidence>
<evidence type="ECO:0000259" key="7">
    <source>
        <dbReference type="PROSITE" id="PS51194"/>
    </source>
</evidence>
<dbReference type="InterPro" id="IPR041755">
    <property type="entry name" value="Hef_ID"/>
</dbReference>
<feature type="region of interest" description="Disordered" evidence="5">
    <location>
        <begin position="548"/>
        <end position="575"/>
    </location>
</feature>
<evidence type="ECO:0000259" key="6">
    <source>
        <dbReference type="PROSITE" id="PS51192"/>
    </source>
</evidence>
<evidence type="ECO:0000256" key="5">
    <source>
        <dbReference type="SAM" id="MobiDB-lite"/>
    </source>
</evidence>
<dbReference type="AlphaFoldDB" id="A0A075FMI5"/>